<dbReference type="EMBL" id="KJ019161">
    <property type="protein sequence ID" value="AIX46147.1"/>
    <property type="molecule type" value="Genomic_DNA"/>
</dbReference>
<sequence length="229" mass="25149">MPNTSLNARVNTVSGSSINDGETSTQNSFVNDGLFNDILLEDDNYFDAPQIICSKANEDAELGGAKSFRMDVAMASENPNLSPVFDTDRMSATLISSRINSPANANSALLPTGDEHDAVYISKIAALTNPSTSIKLMFSGYRPPNTFIKPLYRVLPKGSTESIENLGFQYFPTTEATIPSTEEEEVYRDYEYEVTGLDYTQYQIKILLISSNQAYTPIIKDLRGIALAV</sequence>
<name>A0A0E3IB90_9CAUD</name>
<dbReference type="Proteomes" id="UP000185332">
    <property type="component" value="Segment"/>
</dbReference>
<reference evidence="2 3" key="1">
    <citation type="submission" date="2013-12" db="EMBL/GenBank/DDBJ databases">
        <title>Ecological redundancy of diverse viral populations within a natural community.</title>
        <authorList>
            <person name="Gregory A.C."/>
            <person name="LaButti K."/>
            <person name="Copeland A."/>
            <person name="Woyke T."/>
            <person name="Sullivan M.B."/>
        </authorList>
    </citation>
    <scope>NUCLEOTIDE SEQUENCE [LARGE SCALE GENOMIC DNA]</scope>
    <source>
        <strain evidence="2">Syn7803C36</strain>
    </source>
</reference>
<feature type="region of interest" description="Disordered" evidence="1">
    <location>
        <begin position="1"/>
        <end position="25"/>
    </location>
</feature>
<gene>
    <name evidence="2" type="ORF">Syn7803C36_92</name>
</gene>
<accession>A0A0E3IB90</accession>
<evidence type="ECO:0000256" key="1">
    <source>
        <dbReference type="SAM" id="MobiDB-lite"/>
    </source>
</evidence>
<proteinExistence type="predicted"/>
<evidence type="ECO:0000313" key="3">
    <source>
        <dbReference type="Proteomes" id="UP000185332"/>
    </source>
</evidence>
<evidence type="ECO:0000313" key="2">
    <source>
        <dbReference type="EMBL" id="AIX46147.1"/>
    </source>
</evidence>
<protein>
    <submittedName>
        <fullName evidence="2">Virion structural protein</fullName>
    </submittedName>
</protein>
<organism evidence="2 3">
    <name type="scientific">Synechococcus phage ACG-2014b</name>
    <dbReference type="NCBI Taxonomy" id="1493508"/>
    <lineage>
        <taxon>Viruses</taxon>
        <taxon>Duplodnaviria</taxon>
        <taxon>Heunggongvirae</taxon>
        <taxon>Uroviricota</taxon>
        <taxon>Caudoviricetes</taxon>
        <taxon>Pantevenvirales</taxon>
        <taxon>Kyanoviridae</taxon>
        <taxon>Nereusvirus</taxon>
        <taxon>Nereusvirus tusconc4</taxon>
    </lineage>
</organism>